<dbReference type="RefSeq" id="XP_025468756.1">
    <property type="nucleotide sequence ID" value="XM_025606330.1"/>
</dbReference>
<dbReference type="Proteomes" id="UP000246702">
    <property type="component" value="Unassembled WGS sequence"/>
</dbReference>
<keyword evidence="8" id="KW-0378">Hydrolase</keyword>
<dbReference type="FunFam" id="3.40.50.300:FF:001660">
    <property type="entry name" value="NF-X1 finger and helicase protein, putative"/>
    <property type="match status" value="1"/>
</dbReference>
<keyword evidence="2" id="KW-0677">Repeat</keyword>
<keyword evidence="4" id="KW-0347">Helicase</keyword>
<keyword evidence="1 6" id="KW-0479">Metal-binding</keyword>
<dbReference type="CDD" id="cd18808">
    <property type="entry name" value="SF1_C_Upf1"/>
    <property type="match status" value="1"/>
</dbReference>
<dbReference type="AlphaFoldDB" id="A0A317X075"/>
<dbReference type="Pfam" id="PF13086">
    <property type="entry name" value="AAA_11"/>
    <property type="match status" value="1"/>
</dbReference>
<dbReference type="PANTHER" id="PTHR10887">
    <property type="entry name" value="DNA2/NAM7 HELICASE FAMILY"/>
    <property type="match status" value="1"/>
</dbReference>
<dbReference type="CDD" id="cd17936">
    <property type="entry name" value="EEXXEc_NFX1"/>
    <property type="match status" value="1"/>
</dbReference>
<dbReference type="GO" id="GO:0016787">
    <property type="term" value="F:hydrolase activity"/>
    <property type="evidence" value="ECO:0007669"/>
    <property type="project" value="UniProtKB-KW"/>
</dbReference>
<keyword evidence="9" id="KW-1185">Reference proteome</keyword>
<keyword evidence="5 6" id="KW-0862">Zinc</keyword>
<evidence type="ECO:0000259" key="7">
    <source>
        <dbReference type="PROSITE" id="PS50103"/>
    </source>
</evidence>
<evidence type="ECO:0000256" key="6">
    <source>
        <dbReference type="PROSITE-ProRule" id="PRU00723"/>
    </source>
</evidence>
<protein>
    <submittedName>
        <fullName evidence="8">P-loop containing nucleoside triphosphate hydrolase protein</fullName>
    </submittedName>
</protein>
<gene>
    <name evidence="8" type="ORF">BO94DRAFT_23654</name>
</gene>
<dbReference type="GO" id="GO:0004386">
    <property type="term" value="F:helicase activity"/>
    <property type="evidence" value="ECO:0007669"/>
    <property type="project" value="InterPro"/>
</dbReference>
<dbReference type="STRING" id="1450535.A0A317X075"/>
<dbReference type="GeneID" id="37108473"/>
<dbReference type="PANTHER" id="PTHR10887:SF445">
    <property type="entry name" value="NFX1-TYPE ZINC FINGER-CONTAINING PROTEIN 1"/>
    <property type="match status" value="1"/>
</dbReference>
<dbReference type="EMBL" id="MSFK01000010">
    <property type="protein sequence ID" value="PWY90378.1"/>
    <property type="molecule type" value="Genomic_DNA"/>
</dbReference>
<feature type="domain" description="C3H1-type" evidence="7">
    <location>
        <begin position="1"/>
        <end position="28"/>
    </location>
</feature>
<accession>A0A317X075</accession>
<sequence length="1206" mass="136072">MASQEICREFARDGQCGFRKCKFSHIIPKKLNTNNKYKSKPTNKAELTGSESDFRIWRQHIPLQPAHARPLGNQLGTFLQEAKRLVDQDVSKLQAVIQASPGGRHNNDSTDICAIRILPTFEEISSPHTEYLPVRDPQQWHLDGVPGLLDRNFRLFREDTVGQMKHVIRALLRPSTRGKAKNQLRTYTYSSMRIAALSFNRHVGLEFVVQFHQLDHVQHLDVKQREEWWIQSKRLQGGAFLCLVDMRGDILFCTATQPPRWATGKQRPKPWPSLWNKKDTATVALELIDPSGDNVQFILDRYRPRGATLQLTLVEFPGILWPAFGPTLHALQRMKKSDDLPFASLLAPVSFGNSDQFIVPPPAYALKPGFSFDLSCLMTDQTRLRLRPGQAFDLRKLQERSALDKTQAMALVDTLQRRIGLIQGPPGTGKSYTGVALIKVLLANGGKAKGNIGPIICVCYTNHALDQLLEDLMDRGVITRIVRIGSRSESELVSRYSLRTLVQKKTRTKAERSDAWEIHNQLEDYQRAFVNLKLHSKVSESDLKQFLRNYNPTHYSQLLNDDEEGFQKAQHKQRNLFQQWVNAGHQSKGKPRSVESLRDESLDSMSAQERRIIYQYWLEEYRRQTHDKAKDLVTKQRKAKQKLKDLRTEIDLRCLREAEVIGVTTSGLAGNLKMLQRLQSKVVLCEEAGKVLEAHLLTALLPSIEHAILIGDHQQLRPQIQDYNLSRENDRGGEQYSLDRSLFERLVDPDDGGIQIPFSTLETQRRMHPSIAQLVRDTLYPCLEDSPSVLQYPEVCGMRRRLFWFDHQHPEADNSADELSTSYSNPFEVEMTTALVSHLLRQGSYNAGDIAVLTPYLGQLHLLRCRLGESVCIVLGERDEEDLNAAGVNGDKHVPVSRTTALQVVRAATIDNFQGEEAKVVVISLVRSNAQRRCGFLRTSNRINVLLSRAKHGMYIIGNSATSANVAMWQQVVDILKSNGNFGTHLELQCPRHPEFAIAVSEADHFMQYSPEGGCNQPCVDRLQCGHACKQKFHATLLHDAVHCQEPCSRPLKGCDHGCPRLCGAKCPKNCQVKVVDANRCLKCGHAATELPCWQVQDLSLVLCPVRVEKNVPGCNHTVRVACHMDVGKPEFKCQAVCGATLPCGHTCKRACWKCTVPDGENNVQSSHGSCKQLCDRKRATCPHNCRKVCHGSEPCPPCEVPCETR</sequence>
<comment type="caution">
    <text evidence="8">The sequence shown here is derived from an EMBL/GenBank/DDBJ whole genome shotgun (WGS) entry which is preliminary data.</text>
</comment>
<dbReference type="InterPro" id="IPR000967">
    <property type="entry name" value="Znf_NFX1"/>
</dbReference>
<evidence type="ECO:0000256" key="2">
    <source>
        <dbReference type="ARBA" id="ARBA00022737"/>
    </source>
</evidence>
<evidence type="ECO:0000256" key="3">
    <source>
        <dbReference type="ARBA" id="ARBA00022771"/>
    </source>
</evidence>
<reference evidence="8 9" key="1">
    <citation type="submission" date="2016-12" db="EMBL/GenBank/DDBJ databases">
        <title>The genomes of Aspergillus section Nigri reveals drivers in fungal speciation.</title>
        <authorList>
            <consortium name="DOE Joint Genome Institute"/>
            <person name="Vesth T.C."/>
            <person name="Nybo J."/>
            <person name="Theobald S."/>
            <person name="Brandl J."/>
            <person name="Frisvad J.C."/>
            <person name="Nielsen K.F."/>
            <person name="Lyhne E.K."/>
            <person name="Kogle M.E."/>
            <person name="Kuo A."/>
            <person name="Riley R."/>
            <person name="Clum A."/>
            <person name="Nolan M."/>
            <person name="Lipzen A."/>
            <person name="Salamov A."/>
            <person name="Henrissat B."/>
            <person name="Wiebenga A."/>
            <person name="De Vries R.P."/>
            <person name="Grigoriev I.V."/>
            <person name="Mortensen U.H."/>
            <person name="Andersen M.R."/>
            <person name="Baker S.E."/>
        </authorList>
    </citation>
    <scope>NUCLEOTIDE SEQUENCE [LARGE SCALE GENOMIC DNA]</scope>
    <source>
        <strain evidence="8 9">CBS 115572</strain>
    </source>
</reference>
<dbReference type="InterPro" id="IPR041679">
    <property type="entry name" value="DNA2/NAM7-like_C"/>
</dbReference>
<dbReference type="InterPro" id="IPR047187">
    <property type="entry name" value="SF1_C_Upf1"/>
</dbReference>
<dbReference type="InterPro" id="IPR045055">
    <property type="entry name" value="DNA2/NAM7-like"/>
</dbReference>
<dbReference type="SUPFAM" id="SSF52540">
    <property type="entry name" value="P-loop containing nucleoside triphosphate hydrolases"/>
    <property type="match status" value="1"/>
</dbReference>
<evidence type="ECO:0000256" key="1">
    <source>
        <dbReference type="ARBA" id="ARBA00022723"/>
    </source>
</evidence>
<dbReference type="GO" id="GO:0031380">
    <property type="term" value="C:nuclear RNA-directed RNA polymerase complex"/>
    <property type="evidence" value="ECO:0007669"/>
    <property type="project" value="TreeGrafter"/>
</dbReference>
<keyword evidence="4" id="KW-0547">Nucleotide-binding</keyword>
<keyword evidence="3 6" id="KW-0863">Zinc-finger</keyword>
<evidence type="ECO:0000313" key="8">
    <source>
        <dbReference type="EMBL" id="PWY90378.1"/>
    </source>
</evidence>
<feature type="zinc finger region" description="C3H1-type" evidence="6">
    <location>
        <begin position="1"/>
        <end position="28"/>
    </location>
</feature>
<evidence type="ECO:0000256" key="5">
    <source>
        <dbReference type="ARBA" id="ARBA00022833"/>
    </source>
</evidence>
<name>A0A317X075_9EURO</name>
<dbReference type="GO" id="GO:0008270">
    <property type="term" value="F:zinc ion binding"/>
    <property type="evidence" value="ECO:0007669"/>
    <property type="project" value="UniProtKB-KW"/>
</dbReference>
<evidence type="ECO:0000313" key="9">
    <source>
        <dbReference type="Proteomes" id="UP000246702"/>
    </source>
</evidence>
<organism evidence="8 9">
    <name type="scientific">Aspergillus sclerotioniger CBS 115572</name>
    <dbReference type="NCBI Taxonomy" id="1450535"/>
    <lineage>
        <taxon>Eukaryota</taxon>
        <taxon>Fungi</taxon>
        <taxon>Dikarya</taxon>
        <taxon>Ascomycota</taxon>
        <taxon>Pezizomycotina</taxon>
        <taxon>Eurotiomycetes</taxon>
        <taxon>Eurotiomycetidae</taxon>
        <taxon>Eurotiales</taxon>
        <taxon>Aspergillaceae</taxon>
        <taxon>Aspergillus</taxon>
        <taxon>Aspergillus subgen. Circumdati</taxon>
    </lineage>
</organism>
<evidence type="ECO:0000256" key="4">
    <source>
        <dbReference type="ARBA" id="ARBA00022806"/>
    </source>
</evidence>
<proteinExistence type="predicted"/>
<dbReference type="Pfam" id="PF13087">
    <property type="entry name" value="AAA_12"/>
    <property type="match status" value="1"/>
</dbReference>
<dbReference type="InterPro" id="IPR027417">
    <property type="entry name" value="P-loop_NTPase"/>
</dbReference>
<dbReference type="Gene3D" id="3.40.50.300">
    <property type="entry name" value="P-loop containing nucleotide triphosphate hydrolases"/>
    <property type="match status" value="2"/>
</dbReference>
<dbReference type="SMART" id="SM00438">
    <property type="entry name" value="ZnF_NFX"/>
    <property type="match status" value="4"/>
</dbReference>
<dbReference type="InterPro" id="IPR041677">
    <property type="entry name" value="DNA2/NAM7_AAA_11"/>
</dbReference>
<dbReference type="GO" id="GO:0031048">
    <property type="term" value="P:regulatory ncRNA-mediated heterochromatin formation"/>
    <property type="evidence" value="ECO:0007669"/>
    <property type="project" value="TreeGrafter"/>
</dbReference>
<dbReference type="InterPro" id="IPR000571">
    <property type="entry name" value="Znf_CCCH"/>
</dbReference>
<dbReference type="OrthoDB" id="2423195at2759"/>
<keyword evidence="4" id="KW-0067">ATP-binding</keyword>
<dbReference type="PROSITE" id="PS50103">
    <property type="entry name" value="ZF_C3H1"/>
    <property type="match status" value="1"/>
</dbReference>